<evidence type="ECO:0000259" key="18">
    <source>
        <dbReference type="PROSITE" id="PS51002"/>
    </source>
</evidence>
<dbReference type="PANTHER" id="PTHR19271">
    <property type="entry name" value="CYTOCHROME B"/>
    <property type="match status" value="1"/>
</dbReference>
<evidence type="ECO:0000256" key="9">
    <source>
        <dbReference type="ARBA" id="ARBA00022723"/>
    </source>
</evidence>
<dbReference type="GO" id="GO:0046872">
    <property type="term" value="F:metal ion binding"/>
    <property type="evidence" value="ECO:0007669"/>
    <property type="project" value="UniProtKB-KW"/>
</dbReference>
<keyword evidence="6 15" id="KW-0349">Heme</keyword>
<keyword evidence="9 15" id="KW-0479">Metal-binding</keyword>
<keyword evidence="5 16" id="KW-0813">Transport</keyword>
<keyword evidence="11 17" id="KW-1133">Transmembrane helix</keyword>
<evidence type="ECO:0000256" key="11">
    <source>
        <dbReference type="ARBA" id="ARBA00022989"/>
    </source>
</evidence>
<reference evidence="20 21" key="1">
    <citation type="submission" date="2019-07" db="EMBL/GenBank/DDBJ databases">
        <title>Whole genome shotgun sequence of Rhodospirillum oryzae NBRC 107573.</title>
        <authorList>
            <person name="Hosoyama A."/>
            <person name="Uohara A."/>
            <person name="Ohji S."/>
            <person name="Ichikawa N."/>
        </authorList>
    </citation>
    <scope>NUCLEOTIDE SEQUENCE [LARGE SCALE GENOMIC DNA]</scope>
    <source>
        <strain evidence="20 21">NBRC 107573</strain>
    </source>
</reference>
<evidence type="ECO:0000256" key="2">
    <source>
        <dbReference type="ARBA" id="ARBA00004141"/>
    </source>
</evidence>
<evidence type="ECO:0000256" key="5">
    <source>
        <dbReference type="ARBA" id="ARBA00022448"/>
    </source>
</evidence>
<feature type="transmembrane region" description="Helical" evidence="17">
    <location>
        <begin position="155"/>
        <end position="176"/>
    </location>
</feature>
<feature type="binding site" evidence="14">
    <location>
        <position position="216"/>
    </location>
    <ligand>
        <name>a ubiquinone</name>
        <dbReference type="ChEBI" id="CHEBI:16389"/>
    </ligand>
</feature>
<gene>
    <name evidence="20" type="ORF">ROR02_20460</name>
</gene>
<evidence type="ECO:0000256" key="6">
    <source>
        <dbReference type="ARBA" id="ARBA00022617"/>
    </source>
</evidence>
<dbReference type="PROSITE" id="PS51002">
    <property type="entry name" value="CYTB_NTER"/>
    <property type="match status" value="1"/>
</dbReference>
<feature type="transmembrane region" description="Helical" evidence="17">
    <location>
        <begin position="196"/>
        <end position="215"/>
    </location>
</feature>
<evidence type="ECO:0000313" key="20">
    <source>
        <dbReference type="EMBL" id="GEO81915.1"/>
    </source>
</evidence>
<sequence length="407" mass="46946">MSTYTPPTWNNKFVRWFDERLPIVTLMHKELVVYPAPRNLNYWWSFGSLAGIVLVIMIATGVFLAMYYVPHVDHAFDSVERIMRDVNYGWLLRYAHMNGASVFFMLTYIHLFRGLYFGSYKAPREVLWWMGVIILFLMIMTAFMGYVLPWGQMSFWGATVITNLVSAVPLVGGDLVRWLWGGFTVDNPTLNRFFSLHYLLPMLIVAMVMLHLWALHTKKSNNPLGIDCKGPNDYIPFHPYYTVKDLFSLGVLLLFYAYFIFFAPNFFGEADNYIPANPMVTPPHIVPEWYFLPFYAILRAVPDKLGGVLAMLSAILILFVLPWLDTSKVRSATFRPMYKWFFWAFVADCLFLGYLGAMPAAEPYITMIQFATVYYFAHFLVILPALGWFEKPDPLPESISAPVTSQA</sequence>
<feature type="transmembrane region" description="Helical" evidence="17">
    <location>
        <begin position="340"/>
        <end position="361"/>
    </location>
</feature>
<keyword evidence="7 16" id="KW-0679">Respiratory chain</keyword>
<dbReference type="Pfam" id="PF00033">
    <property type="entry name" value="Cytochrome_B"/>
    <property type="match status" value="1"/>
</dbReference>
<name>A0A512H8Y5_9PROT</name>
<feature type="binding site" description="axial binding residue" evidence="15">
    <location>
        <position position="110"/>
    </location>
    <ligand>
        <name>heme b</name>
        <dbReference type="ChEBI" id="CHEBI:60344"/>
        <label>b566</label>
    </ligand>
    <ligandPart>
        <name>Fe</name>
        <dbReference type="ChEBI" id="CHEBI:18248"/>
    </ligandPart>
</feature>
<keyword evidence="8 16" id="KW-0812">Transmembrane</keyword>
<feature type="transmembrane region" description="Helical" evidence="17">
    <location>
        <begin position="90"/>
        <end position="111"/>
    </location>
</feature>
<feature type="domain" description="Cytochrome b/b6 C-terminal region profile" evidence="19">
    <location>
        <begin position="227"/>
        <end position="397"/>
    </location>
</feature>
<comment type="caution">
    <text evidence="20">The sequence shown here is derived from an EMBL/GenBank/DDBJ whole genome shotgun (WGS) entry which is preliminary data.</text>
</comment>
<dbReference type="CDD" id="cd00290">
    <property type="entry name" value="cytochrome_b_C"/>
    <property type="match status" value="1"/>
</dbReference>
<dbReference type="FunFam" id="1.20.810.10:FF:000004">
    <property type="entry name" value="Cytochrome b"/>
    <property type="match status" value="1"/>
</dbReference>
<dbReference type="PROSITE" id="PS51003">
    <property type="entry name" value="CYTB_CTER"/>
    <property type="match status" value="1"/>
</dbReference>
<dbReference type="AlphaFoldDB" id="A0A512H8Y5"/>
<keyword evidence="12 15" id="KW-0408">Iron</keyword>
<dbReference type="CDD" id="cd00284">
    <property type="entry name" value="Cytochrome_b_N"/>
    <property type="match status" value="1"/>
</dbReference>
<dbReference type="Pfam" id="PF00032">
    <property type="entry name" value="Cytochrom_B_C"/>
    <property type="match status" value="1"/>
</dbReference>
<proteinExistence type="inferred from homology"/>
<feature type="transmembrane region" description="Helical" evidence="17">
    <location>
        <begin position="246"/>
        <end position="267"/>
    </location>
</feature>
<evidence type="ECO:0000256" key="10">
    <source>
        <dbReference type="ARBA" id="ARBA00022982"/>
    </source>
</evidence>
<protein>
    <recommendedName>
        <fullName evidence="4 16">Cytochrome b</fullName>
    </recommendedName>
</protein>
<evidence type="ECO:0000259" key="19">
    <source>
        <dbReference type="PROSITE" id="PS51003"/>
    </source>
</evidence>
<dbReference type="InterPro" id="IPR005798">
    <property type="entry name" value="Cyt_b/b6_C"/>
</dbReference>
<accession>A0A512H8Y5</accession>
<comment type="subcellular location">
    <subcellularLocation>
        <location evidence="2">Membrane</location>
        <topology evidence="2">Multi-pass membrane protein</topology>
    </subcellularLocation>
</comment>
<evidence type="ECO:0000256" key="13">
    <source>
        <dbReference type="ARBA" id="ARBA00023136"/>
    </source>
</evidence>
<comment type="subunit">
    <text evidence="3 16">The main subunits of complex b-c1 are: cytochrome b, cytochrome c1 and the Rieske protein.</text>
</comment>
<dbReference type="GO" id="GO:0022904">
    <property type="term" value="P:respiratory electron transport chain"/>
    <property type="evidence" value="ECO:0007669"/>
    <property type="project" value="InterPro"/>
</dbReference>
<dbReference type="GO" id="GO:0045275">
    <property type="term" value="C:respiratory chain complex III"/>
    <property type="evidence" value="ECO:0007669"/>
    <property type="project" value="InterPro"/>
</dbReference>
<feature type="binding site" description="axial binding residue" evidence="15">
    <location>
        <position position="96"/>
    </location>
    <ligand>
        <name>heme b</name>
        <dbReference type="ChEBI" id="CHEBI:60344"/>
        <label>b562</label>
    </ligand>
    <ligandPart>
        <name>Fe</name>
        <dbReference type="ChEBI" id="CHEBI:18248"/>
    </ligandPart>
</feature>
<organism evidence="20 21">
    <name type="scientific">Pararhodospirillum oryzae</name>
    <dbReference type="NCBI Taxonomy" id="478448"/>
    <lineage>
        <taxon>Bacteria</taxon>
        <taxon>Pseudomonadati</taxon>
        <taxon>Pseudomonadota</taxon>
        <taxon>Alphaproteobacteria</taxon>
        <taxon>Rhodospirillales</taxon>
        <taxon>Rhodospirillaceae</taxon>
        <taxon>Pararhodospirillum</taxon>
    </lineage>
</organism>
<feature type="domain" description="Cytochrome b/b6 N-terminal region profile" evidence="18">
    <location>
        <begin position="13"/>
        <end position="224"/>
    </location>
</feature>
<feature type="transmembrane region" description="Helical" evidence="17">
    <location>
        <begin position="305"/>
        <end position="324"/>
    </location>
</feature>
<comment type="similarity">
    <text evidence="16">Belongs to the cytochrome b family.</text>
</comment>
<comment type="function">
    <text evidence="1 16">Component of the ubiquinol-cytochrome c reductase complex (complex III or cytochrome b-c1 complex), which is a respiratory chain that generates an electrochemical potential coupled to ATP synthesis.</text>
</comment>
<evidence type="ECO:0000256" key="8">
    <source>
        <dbReference type="ARBA" id="ARBA00022692"/>
    </source>
</evidence>
<dbReference type="RefSeq" id="WP_147163933.1">
    <property type="nucleotide sequence ID" value="NZ_BJZO01000053.1"/>
</dbReference>
<keyword evidence="10 16" id="KW-0249">Electron transport</keyword>
<dbReference type="SUPFAM" id="SSF81342">
    <property type="entry name" value="Transmembrane di-heme cytochromes"/>
    <property type="match status" value="1"/>
</dbReference>
<dbReference type="PANTHER" id="PTHR19271:SF16">
    <property type="entry name" value="CYTOCHROME B"/>
    <property type="match status" value="1"/>
</dbReference>
<dbReference type="InterPro" id="IPR016174">
    <property type="entry name" value="Di-haem_cyt_TM"/>
</dbReference>
<keyword evidence="13 17" id="KW-0472">Membrane</keyword>
<dbReference type="OrthoDB" id="9804503at2"/>
<evidence type="ECO:0000256" key="12">
    <source>
        <dbReference type="ARBA" id="ARBA00023004"/>
    </source>
</evidence>
<dbReference type="PIRSF" id="PIRSF038885">
    <property type="entry name" value="COB"/>
    <property type="match status" value="1"/>
</dbReference>
<dbReference type="InterPro" id="IPR048260">
    <property type="entry name" value="Cytochrome_b_C_euk/bac"/>
</dbReference>
<dbReference type="Gene3D" id="1.20.810.10">
    <property type="entry name" value="Cytochrome Bc1 Complex, Chain C"/>
    <property type="match status" value="1"/>
</dbReference>
<evidence type="ECO:0000256" key="7">
    <source>
        <dbReference type="ARBA" id="ARBA00022660"/>
    </source>
</evidence>
<comment type="cofactor">
    <cofactor evidence="15">
        <name>heme</name>
        <dbReference type="ChEBI" id="CHEBI:30413"/>
    </cofactor>
    <text evidence="15">Binds 2 heme groups non-covalently.</text>
</comment>
<evidence type="ECO:0000256" key="17">
    <source>
        <dbReference type="SAM" id="Phobius"/>
    </source>
</evidence>
<evidence type="ECO:0000256" key="1">
    <source>
        <dbReference type="ARBA" id="ARBA00002444"/>
    </source>
</evidence>
<dbReference type="InterPro" id="IPR048259">
    <property type="entry name" value="Cytochrome_b_N_euk/bac"/>
</dbReference>
<keyword evidence="21" id="KW-1185">Reference proteome</keyword>
<feature type="transmembrane region" description="Helical" evidence="17">
    <location>
        <begin position="126"/>
        <end position="148"/>
    </location>
</feature>
<dbReference type="InterPro" id="IPR027387">
    <property type="entry name" value="Cytb/b6-like_sf"/>
</dbReference>
<feature type="transmembrane region" description="Helical" evidence="17">
    <location>
        <begin position="367"/>
        <end position="389"/>
    </location>
</feature>
<evidence type="ECO:0000313" key="21">
    <source>
        <dbReference type="Proteomes" id="UP000321567"/>
    </source>
</evidence>
<dbReference type="InterPro" id="IPR030689">
    <property type="entry name" value="Cytochrome_b"/>
</dbReference>
<feature type="binding site" description="axial binding residue" evidence="15">
    <location>
        <position position="211"/>
    </location>
    <ligand>
        <name>heme b</name>
        <dbReference type="ChEBI" id="CHEBI:60344"/>
        <label>b566</label>
    </ligand>
    <ligandPart>
        <name>Fe</name>
        <dbReference type="ChEBI" id="CHEBI:18248"/>
    </ligandPart>
</feature>
<evidence type="ECO:0000256" key="3">
    <source>
        <dbReference type="ARBA" id="ARBA00011649"/>
    </source>
</evidence>
<feature type="binding site" description="axial binding residue" evidence="15">
    <location>
        <position position="197"/>
    </location>
    <ligand>
        <name>heme b</name>
        <dbReference type="ChEBI" id="CHEBI:60344"/>
        <label>b562</label>
    </ligand>
    <ligandPart>
        <name>Fe</name>
        <dbReference type="ChEBI" id="CHEBI:18248"/>
    </ligandPart>
</feature>
<evidence type="ECO:0000256" key="15">
    <source>
        <dbReference type="PIRSR" id="PIRSR038885-2"/>
    </source>
</evidence>
<evidence type="ECO:0000256" key="14">
    <source>
        <dbReference type="PIRSR" id="PIRSR038885-1"/>
    </source>
</evidence>
<dbReference type="GO" id="GO:0016491">
    <property type="term" value="F:oxidoreductase activity"/>
    <property type="evidence" value="ECO:0007669"/>
    <property type="project" value="InterPro"/>
</dbReference>
<dbReference type="EMBL" id="BJZO01000053">
    <property type="protein sequence ID" value="GEO81915.1"/>
    <property type="molecule type" value="Genomic_DNA"/>
</dbReference>
<evidence type="ECO:0000256" key="16">
    <source>
        <dbReference type="RuleBase" id="RU003385"/>
    </source>
</evidence>
<dbReference type="InterPro" id="IPR005797">
    <property type="entry name" value="Cyt_b/b6_N"/>
</dbReference>
<dbReference type="InterPro" id="IPR036150">
    <property type="entry name" value="Cyt_b/b6_C_sf"/>
</dbReference>
<dbReference type="Proteomes" id="UP000321567">
    <property type="component" value="Unassembled WGS sequence"/>
</dbReference>
<dbReference type="GO" id="GO:0008121">
    <property type="term" value="F:quinol-cytochrome-c reductase activity"/>
    <property type="evidence" value="ECO:0007669"/>
    <property type="project" value="InterPro"/>
</dbReference>
<feature type="transmembrane region" description="Helical" evidence="17">
    <location>
        <begin position="42"/>
        <end position="69"/>
    </location>
</feature>
<evidence type="ECO:0000256" key="4">
    <source>
        <dbReference type="ARBA" id="ARBA00013531"/>
    </source>
</evidence>
<comment type="cofactor">
    <cofactor evidence="16">
        <name>heme b</name>
        <dbReference type="ChEBI" id="CHEBI:60344"/>
    </cofactor>
    <text evidence="16">Binds 2 heme groups non-covalently.</text>
</comment>
<dbReference type="SUPFAM" id="SSF81648">
    <property type="entry name" value="a domain/subunit of cytochrome bc1 complex (Ubiquinol-cytochrome c reductase)"/>
    <property type="match status" value="1"/>
</dbReference>